<comment type="caution">
    <text evidence="1">The sequence shown here is derived from an EMBL/GenBank/DDBJ whole genome shotgun (WGS) entry which is preliminary data.</text>
</comment>
<gene>
    <name evidence="1" type="ORF">TL16_g10546</name>
</gene>
<dbReference type="EMBL" id="BLQM01000376">
    <property type="protein sequence ID" value="GMH86447.1"/>
    <property type="molecule type" value="Genomic_DNA"/>
</dbReference>
<dbReference type="PANTHER" id="PTHR21255:SF4">
    <property type="entry name" value="DYNEIN LIGHT CHAIN TCTEX-TYPE"/>
    <property type="match status" value="1"/>
</dbReference>
<accession>A0A9W7EPW3</accession>
<evidence type="ECO:0000313" key="1">
    <source>
        <dbReference type="EMBL" id="GMH86447.1"/>
    </source>
</evidence>
<dbReference type="GO" id="GO:0005868">
    <property type="term" value="C:cytoplasmic dynein complex"/>
    <property type="evidence" value="ECO:0007669"/>
    <property type="project" value="TreeGrafter"/>
</dbReference>
<dbReference type="InterPro" id="IPR038586">
    <property type="entry name" value="Tctex-1-like_sf"/>
</dbReference>
<dbReference type="InterPro" id="IPR005334">
    <property type="entry name" value="Tctex-1-like"/>
</dbReference>
<name>A0A9W7EPW3_9STRA</name>
<organism evidence="1 2">
    <name type="scientific">Triparma laevis f. inornata</name>
    <dbReference type="NCBI Taxonomy" id="1714386"/>
    <lineage>
        <taxon>Eukaryota</taxon>
        <taxon>Sar</taxon>
        <taxon>Stramenopiles</taxon>
        <taxon>Ochrophyta</taxon>
        <taxon>Bolidophyceae</taxon>
        <taxon>Parmales</taxon>
        <taxon>Triparmaceae</taxon>
        <taxon>Triparma</taxon>
    </lineage>
</organism>
<proteinExistence type="predicted"/>
<dbReference type="Gene3D" id="3.30.1140.40">
    <property type="entry name" value="Tctex-1"/>
    <property type="match status" value="1"/>
</dbReference>
<evidence type="ECO:0000313" key="2">
    <source>
        <dbReference type="Proteomes" id="UP001162640"/>
    </source>
</evidence>
<evidence type="ECO:0008006" key="3">
    <source>
        <dbReference type="Google" id="ProtNLM"/>
    </source>
</evidence>
<dbReference type="GO" id="GO:0005737">
    <property type="term" value="C:cytoplasm"/>
    <property type="evidence" value="ECO:0007669"/>
    <property type="project" value="TreeGrafter"/>
</dbReference>
<protein>
    <recommendedName>
        <fullName evidence="3">Dynein light chain</fullName>
    </recommendedName>
</protein>
<dbReference type="CDD" id="cd21455">
    <property type="entry name" value="DLC-like_DYNLT1_DYNLT3"/>
    <property type="match status" value="1"/>
</dbReference>
<dbReference type="PANTHER" id="PTHR21255">
    <property type="entry name" value="T-COMPLEX-ASSOCIATED-TESTIS-EXPRESSED 1/ DYNEIN LIGHT CHAIN"/>
    <property type="match status" value="1"/>
</dbReference>
<dbReference type="GO" id="GO:0045505">
    <property type="term" value="F:dynein intermediate chain binding"/>
    <property type="evidence" value="ECO:0007669"/>
    <property type="project" value="TreeGrafter"/>
</dbReference>
<dbReference type="Proteomes" id="UP001162640">
    <property type="component" value="Unassembled WGS sequence"/>
</dbReference>
<reference evidence="2" key="1">
    <citation type="journal article" date="2023" name="Commun. Biol.">
        <title>Genome analysis of Parmales, the sister group of diatoms, reveals the evolutionary specialization of diatoms from phago-mixotrophs to photoautotrophs.</title>
        <authorList>
            <person name="Ban H."/>
            <person name="Sato S."/>
            <person name="Yoshikawa S."/>
            <person name="Yamada K."/>
            <person name="Nakamura Y."/>
            <person name="Ichinomiya M."/>
            <person name="Sato N."/>
            <person name="Blanc-Mathieu R."/>
            <person name="Endo H."/>
            <person name="Kuwata A."/>
            <person name="Ogata H."/>
        </authorList>
    </citation>
    <scope>NUCLEOTIDE SEQUENCE [LARGE SCALE GENOMIC DNA]</scope>
</reference>
<dbReference type="Pfam" id="PF03645">
    <property type="entry name" value="Tctex-1"/>
    <property type="match status" value="1"/>
</dbReference>
<dbReference type="AlphaFoldDB" id="A0A9W7EPW3"/>
<sequence length="132" mass="15566">MQLQKLTHTFAFNPETKLEQLIFNEEQVKPILQNVVDEVLNKQPYDEDQVQQWVDTICDKCMKQMADLQKPYKYVVTCQIMQASGAGLHSSVSCYWNQEEDNLVQYFWPNEKKKDRNNCKMYCIITAVGMFL</sequence>
<dbReference type="GO" id="GO:0007018">
    <property type="term" value="P:microtubule-based movement"/>
    <property type="evidence" value="ECO:0007669"/>
    <property type="project" value="TreeGrafter"/>
</dbReference>